<dbReference type="InterPro" id="IPR006311">
    <property type="entry name" value="TAT_signal"/>
</dbReference>
<dbReference type="Proteomes" id="UP000029553">
    <property type="component" value="Unassembled WGS sequence"/>
</dbReference>
<dbReference type="EMBL" id="AWOR01000021">
    <property type="protein sequence ID" value="KGH31415.1"/>
    <property type="molecule type" value="Genomic_DNA"/>
</dbReference>
<organism evidence="1 2">
    <name type="scientific">Comamonas testosteroni</name>
    <name type="common">Pseudomonas testosteroni</name>
    <dbReference type="NCBI Taxonomy" id="285"/>
    <lineage>
        <taxon>Bacteria</taxon>
        <taxon>Pseudomonadati</taxon>
        <taxon>Pseudomonadota</taxon>
        <taxon>Betaproteobacteria</taxon>
        <taxon>Burkholderiales</taxon>
        <taxon>Comamonadaceae</taxon>
        <taxon>Comamonas</taxon>
    </lineage>
</organism>
<evidence type="ECO:0000313" key="1">
    <source>
        <dbReference type="EMBL" id="KGH31415.1"/>
    </source>
</evidence>
<dbReference type="InterPro" id="IPR012347">
    <property type="entry name" value="Ferritin-like"/>
</dbReference>
<name>A0A096H1W9_COMTE</name>
<dbReference type="PROSITE" id="PS51318">
    <property type="entry name" value="TAT"/>
    <property type="match status" value="1"/>
</dbReference>
<dbReference type="AlphaFoldDB" id="A0A096H1W9"/>
<dbReference type="InterPro" id="IPR009078">
    <property type="entry name" value="Ferritin-like_SF"/>
</dbReference>
<evidence type="ECO:0000313" key="2">
    <source>
        <dbReference type="Proteomes" id="UP000029553"/>
    </source>
</evidence>
<protein>
    <submittedName>
        <fullName evidence="1">Ferritin</fullName>
    </submittedName>
</protein>
<dbReference type="Pfam" id="PF13668">
    <property type="entry name" value="Ferritin_2"/>
    <property type="match status" value="1"/>
</dbReference>
<comment type="caution">
    <text evidence="1">The sequence shown here is derived from an EMBL/GenBank/DDBJ whole genome shotgun (WGS) entry which is preliminary data.</text>
</comment>
<gene>
    <name evidence="1" type="ORF">P353_05975</name>
</gene>
<dbReference type="CDD" id="cd00657">
    <property type="entry name" value="Ferritin_like"/>
    <property type="match status" value="1"/>
</dbReference>
<dbReference type="Gene3D" id="1.20.1260.10">
    <property type="match status" value="1"/>
</dbReference>
<dbReference type="RefSeq" id="WP_034366513.1">
    <property type="nucleotide sequence ID" value="NZ_AWOR01000021.1"/>
</dbReference>
<sequence length="197" mass="20427">MKINLFEGHPSLMASRRGFLGTTGTLSAVAVAMLAGREALAQGMGNDPAKDVSILNVALGLEHEAINAYQLGASSGLLQKPVLDVALLFQSHHKAHRDALIATIQKMGGKPVAEAPMQTYAESLKAATLKSQADVLALAARLELGATNAYLGVIPAFESRDLAKVAGRLAADEAMHYTALSSALGRPLPGNALTFGG</sequence>
<accession>A0A096H1W9</accession>
<proteinExistence type="predicted"/>
<dbReference type="SUPFAM" id="SSF47240">
    <property type="entry name" value="Ferritin-like"/>
    <property type="match status" value="1"/>
</dbReference>
<reference evidence="1 2" key="1">
    <citation type="submission" date="2013-09" db="EMBL/GenBank/DDBJ databases">
        <title>High correlation between genotypes and phenotypes of environmental bacteria Comamonas testosteroni strains.</title>
        <authorList>
            <person name="Liu L."/>
            <person name="Zhu W."/>
            <person name="Xia X."/>
            <person name="Xu B."/>
            <person name="Luo M."/>
            <person name="Wang G."/>
        </authorList>
    </citation>
    <scope>NUCLEOTIDE SEQUENCE [LARGE SCALE GENOMIC DNA]</scope>
    <source>
        <strain evidence="1 2">JL40</strain>
    </source>
</reference>